<name>A0A1Y1Y437_9PLEO</name>
<keyword evidence="1" id="KW-0436">Ligase</keyword>
<accession>A0A1Y1Y437</accession>
<proteinExistence type="predicted"/>
<keyword evidence="2" id="KW-1185">Reference proteome</keyword>
<sequence>MSTALKLRFGAELEVVTGSKANEHMEWHLSARELSKELNDVGVKNHVNEDHSKDAEDYREWSIIQEVTITNQMMQNKWGMELVSPILDFQRPDIWKAHLQGIWWVLDQKFTTSSTVQCSTHIHISPSEGQWTIEQVKLVAKTVLYFERSIDSLLPPARRTNIWCQSNRWNAVLKGQPMSTLFGWIDGATTIPHVAFLMCAYSKDSAYGKSMGYTQDFLHHVFRWNFSPLSKGAKGTIEFRQPPGSSSTADTELWITFAASFIQGAVQYGNNLDSAKPPTLELFKSVILNGAYIAGIADLSLLERLFEGRTQLAPGAYDLRNVAQGDLEKMKTKATEMSITLAKFKKLYGYK</sequence>
<dbReference type="EMBL" id="MCFA01000372">
    <property type="protein sequence ID" value="ORX92743.1"/>
    <property type="molecule type" value="Genomic_DNA"/>
</dbReference>
<dbReference type="STRING" id="1231657.A0A1Y1Y437"/>
<reference evidence="1 2" key="1">
    <citation type="submission" date="2016-07" db="EMBL/GenBank/DDBJ databases">
        <title>Pervasive Adenine N6-methylation of Active Genes in Fungi.</title>
        <authorList>
            <consortium name="DOE Joint Genome Institute"/>
            <person name="Mondo S.J."/>
            <person name="Dannebaum R.O."/>
            <person name="Kuo R.C."/>
            <person name="Labutti K."/>
            <person name="Haridas S."/>
            <person name="Kuo A."/>
            <person name="Salamov A."/>
            <person name="Ahrendt S.R."/>
            <person name="Lipzen A."/>
            <person name="Sullivan W."/>
            <person name="Andreopoulos W.B."/>
            <person name="Clum A."/>
            <person name="Lindquist E."/>
            <person name="Daum C."/>
            <person name="Ramamoorthy G.K."/>
            <person name="Gryganskyi A."/>
            <person name="Culley D."/>
            <person name="Magnuson J.K."/>
            <person name="James T.Y."/>
            <person name="O'Malley M.A."/>
            <person name="Stajich J.E."/>
            <person name="Spatafora J.W."/>
            <person name="Visel A."/>
            <person name="Grigoriev I.V."/>
        </authorList>
    </citation>
    <scope>NUCLEOTIDE SEQUENCE [LARGE SCALE GENOMIC DNA]</scope>
    <source>
        <strain evidence="1 2">CBS 115471</strain>
    </source>
</reference>
<dbReference type="AlphaFoldDB" id="A0A1Y1Y437"/>
<dbReference type="GO" id="GO:0016874">
    <property type="term" value="F:ligase activity"/>
    <property type="evidence" value="ECO:0007669"/>
    <property type="project" value="UniProtKB-KW"/>
</dbReference>
<dbReference type="PANTHER" id="PTHR36847">
    <property type="entry name" value="AMIDOLIGASE ENZYME"/>
    <property type="match status" value="1"/>
</dbReference>
<organism evidence="1 2">
    <name type="scientific">Clohesyomyces aquaticus</name>
    <dbReference type="NCBI Taxonomy" id="1231657"/>
    <lineage>
        <taxon>Eukaryota</taxon>
        <taxon>Fungi</taxon>
        <taxon>Dikarya</taxon>
        <taxon>Ascomycota</taxon>
        <taxon>Pezizomycotina</taxon>
        <taxon>Dothideomycetes</taxon>
        <taxon>Pleosporomycetidae</taxon>
        <taxon>Pleosporales</taxon>
        <taxon>Lindgomycetaceae</taxon>
        <taxon>Clohesyomyces</taxon>
    </lineage>
</organism>
<dbReference type="Proteomes" id="UP000193144">
    <property type="component" value="Unassembled WGS sequence"/>
</dbReference>
<evidence type="ECO:0000313" key="1">
    <source>
        <dbReference type="EMBL" id="ORX92743.1"/>
    </source>
</evidence>
<dbReference type="InterPro" id="IPR022025">
    <property type="entry name" value="Amidoligase_2"/>
</dbReference>
<dbReference type="OrthoDB" id="5288177at2759"/>
<evidence type="ECO:0000313" key="2">
    <source>
        <dbReference type="Proteomes" id="UP000193144"/>
    </source>
</evidence>
<dbReference type="PANTHER" id="PTHR36847:SF1">
    <property type="entry name" value="AMIDOLIGASE ENZYME"/>
    <property type="match status" value="1"/>
</dbReference>
<gene>
    <name evidence="1" type="ORF">BCR34DRAFT_608731</name>
</gene>
<dbReference type="Pfam" id="PF12224">
    <property type="entry name" value="Amidoligase_2"/>
    <property type="match status" value="1"/>
</dbReference>
<comment type="caution">
    <text evidence="1">The sequence shown here is derived from an EMBL/GenBank/DDBJ whole genome shotgun (WGS) entry which is preliminary data.</text>
</comment>
<protein>
    <submittedName>
        <fullName evidence="1">Putative amidoligase enzyme-domain-containing protein</fullName>
    </submittedName>
</protein>